<evidence type="ECO:0008006" key="3">
    <source>
        <dbReference type="Google" id="ProtNLM"/>
    </source>
</evidence>
<dbReference type="EMBL" id="HBEC01000303">
    <property type="protein sequence ID" value="CAD8280138.1"/>
    <property type="molecule type" value="Transcribed_RNA"/>
</dbReference>
<protein>
    <recommendedName>
        <fullName evidence="3">Coenzyme Q-binding protein COQ10 START domain-containing protein</fullName>
    </recommendedName>
</protein>
<organism evidence="2">
    <name type="scientific">Chlamydomonas euryale</name>
    <dbReference type="NCBI Taxonomy" id="1486919"/>
    <lineage>
        <taxon>Eukaryota</taxon>
        <taxon>Viridiplantae</taxon>
        <taxon>Chlorophyta</taxon>
        <taxon>core chlorophytes</taxon>
        <taxon>Chlorophyceae</taxon>
        <taxon>CS clade</taxon>
        <taxon>Chlamydomonadales</taxon>
        <taxon>Chlamydomonadaceae</taxon>
        <taxon>Chlamydomonas</taxon>
    </lineage>
</organism>
<reference evidence="2" key="1">
    <citation type="submission" date="2021-01" db="EMBL/GenBank/DDBJ databases">
        <authorList>
            <person name="Corre E."/>
            <person name="Pelletier E."/>
            <person name="Niang G."/>
            <person name="Scheremetjew M."/>
            <person name="Finn R."/>
            <person name="Kale V."/>
            <person name="Holt S."/>
            <person name="Cochrane G."/>
            <person name="Meng A."/>
            <person name="Brown T."/>
            <person name="Cohen L."/>
        </authorList>
    </citation>
    <scope>NUCLEOTIDE SEQUENCE</scope>
    <source>
        <strain evidence="2">CCMP219</strain>
    </source>
</reference>
<dbReference type="PANTHER" id="PTHR31385:SF1">
    <property type="entry name" value="PUTATIVE (DUF220)-RELATED"/>
    <property type="match status" value="1"/>
</dbReference>
<evidence type="ECO:0000256" key="1">
    <source>
        <dbReference type="SAM" id="MobiDB-lite"/>
    </source>
</evidence>
<dbReference type="PANTHER" id="PTHR31385">
    <property type="entry name" value="PUTATIVE (DUF220)-RELATED"/>
    <property type="match status" value="1"/>
</dbReference>
<feature type="region of interest" description="Disordered" evidence="1">
    <location>
        <begin position="1"/>
        <end position="23"/>
    </location>
</feature>
<proteinExistence type="predicted"/>
<gene>
    <name evidence="2" type="ORF">CEUR00632_LOCUS173</name>
</gene>
<evidence type="ECO:0000313" key="2">
    <source>
        <dbReference type="EMBL" id="CAD8280138.1"/>
    </source>
</evidence>
<name>A0A7R9YQ50_9CHLO</name>
<dbReference type="AlphaFoldDB" id="A0A7R9YQ50"/>
<accession>A0A7R9YQ50</accession>
<feature type="region of interest" description="Disordered" evidence="1">
    <location>
        <begin position="225"/>
        <end position="251"/>
    </location>
</feature>
<sequence length="280" mass="31245">MGAADKAAAEPPMTTESWSEKDQQIQVAEDDGSGTLRLGLRSKVAARPLLIYQILTDPAAVDVFRGIKACNYRKLIEENKSKTRRQLEVSHLAFVKFLFVKVTFETRLKVWEDDENRKIRFCNANDKGFMKTFEGTWHIQEFSNATLRSIGTMHGQTSQPRHLFMPNPFGALQQKWGFSQQQTDSLVTLQQAILPKQAPPPGLKGLMRRLCAKQLQNMMEDLRDEVDRREGSAGAKPRGKSGKRGGASPADAAPAACATLSQPACIWEHIEPIINIAIQL</sequence>